<dbReference type="EMBL" id="KQ964577">
    <property type="protein sequence ID" value="KXN68404.1"/>
    <property type="molecule type" value="Genomic_DNA"/>
</dbReference>
<dbReference type="InterPro" id="IPR001254">
    <property type="entry name" value="Trypsin_dom"/>
</dbReference>
<dbReference type="PANTHER" id="PTHR24276:SF98">
    <property type="entry name" value="FI18310P1-RELATED"/>
    <property type="match status" value="1"/>
</dbReference>
<evidence type="ECO:0000256" key="1">
    <source>
        <dbReference type="ARBA" id="ARBA00007664"/>
    </source>
</evidence>
<dbReference type="PRINTS" id="PR00722">
    <property type="entry name" value="CHYMOTRYPSIN"/>
</dbReference>
<accession>A0A137P0L3</accession>
<name>A0A137P0L3_CONC2</name>
<dbReference type="InterPro" id="IPR001314">
    <property type="entry name" value="Peptidase_S1A"/>
</dbReference>
<keyword evidence="4" id="KW-0645">Protease</keyword>
<evidence type="ECO:0000313" key="4">
    <source>
        <dbReference type="EMBL" id="KXN68404.1"/>
    </source>
</evidence>
<dbReference type="SUPFAM" id="SSF50494">
    <property type="entry name" value="Trypsin-like serine proteases"/>
    <property type="match status" value="1"/>
</dbReference>
<evidence type="ECO:0000256" key="2">
    <source>
        <dbReference type="ARBA" id="ARBA00023157"/>
    </source>
</evidence>
<dbReference type="Pfam" id="PF00089">
    <property type="entry name" value="Trypsin"/>
    <property type="match status" value="1"/>
</dbReference>
<protein>
    <submittedName>
        <fullName evidence="4">Putative trypsin-like serine protease</fullName>
    </submittedName>
</protein>
<dbReference type="InterPro" id="IPR043504">
    <property type="entry name" value="Peptidase_S1_PA_chymotrypsin"/>
</dbReference>
<dbReference type="InterPro" id="IPR009003">
    <property type="entry name" value="Peptidase_S1_PA"/>
</dbReference>
<keyword evidence="5" id="KW-1185">Reference proteome</keyword>
<dbReference type="InterPro" id="IPR050430">
    <property type="entry name" value="Peptidase_S1"/>
</dbReference>
<dbReference type="GO" id="GO:0004252">
    <property type="term" value="F:serine-type endopeptidase activity"/>
    <property type="evidence" value="ECO:0007669"/>
    <property type="project" value="InterPro"/>
</dbReference>
<evidence type="ECO:0000259" key="3">
    <source>
        <dbReference type="PROSITE" id="PS50240"/>
    </source>
</evidence>
<sequence length="236" mass="26090">MIGGNEVNPAFKYPFMMSIMFDDFLYCGGTLYNANTVITAAHCSFETASNYTVQSHRHNRTKTAAEEGGKVYNVKKMIIHPEYNGDTFRNDIAIWKLDTAADNSETFVDLDSGSLGNQVGLINTVMGWGALDYNIRTRSDTLQEAQLPITDLEKCKKAYESEKTTVNTTMMLCAGKDEGKPNPCYGDSGGPLGVLNNDRFTLVGIVSFGEKCGEPGYPEVFTRVSNYISWIKSYAN</sequence>
<dbReference type="Proteomes" id="UP000070444">
    <property type="component" value="Unassembled WGS sequence"/>
</dbReference>
<dbReference type="Gene3D" id="2.40.10.10">
    <property type="entry name" value="Trypsin-like serine proteases"/>
    <property type="match status" value="1"/>
</dbReference>
<dbReference type="OrthoDB" id="6380398at2759"/>
<dbReference type="CDD" id="cd00190">
    <property type="entry name" value="Tryp_SPc"/>
    <property type="match status" value="1"/>
</dbReference>
<dbReference type="FunFam" id="2.40.10.10:FF:000002">
    <property type="entry name" value="Transmembrane protease serine"/>
    <property type="match status" value="1"/>
</dbReference>
<organism evidence="4 5">
    <name type="scientific">Conidiobolus coronatus (strain ATCC 28846 / CBS 209.66 / NRRL 28638)</name>
    <name type="common">Delacroixia coronata</name>
    <dbReference type="NCBI Taxonomy" id="796925"/>
    <lineage>
        <taxon>Eukaryota</taxon>
        <taxon>Fungi</taxon>
        <taxon>Fungi incertae sedis</taxon>
        <taxon>Zoopagomycota</taxon>
        <taxon>Entomophthoromycotina</taxon>
        <taxon>Entomophthoromycetes</taxon>
        <taxon>Entomophthorales</taxon>
        <taxon>Ancylistaceae</taxon>
        <taxon>Conidiobolus</taxon>
    </lineage>
</organism>
<gene>
    <name evidence="4" type="ORF">CONCODRAFT_41775</name>
</gene>
<dbReference type="STRING" id="796925.A0A137P0L3"/>
<dbReference type="PANTHER" id="PTHR24276">
    <property type="entry name" value="POLYSERASE-RELATED"/>
    <property type="match status" value="1"/>
</dbReference>
<reference evidence="4 5" key="1">
    <citation type="journal article" date="2015" name="Genome Biol. Evol.">
        <title>Phylogenomic analyses indicate that early fungi evolved digesting cell walls of algal ancestors of land plants.</title>
        <authorList>
            <person name="Chang Y."/>
            <person name="Wang S."/>
            <person name="Sekimoto S."/>
            <person name="Aerts A.L."/>
            <person name="Choi C."/>
            <person name="Clum A."/>
            <person name="LaButti K.M."/>
            <person name="Lindquist E.A."/>
            <person name="Yee Ngan C."/>
            <person name="Ohm R.A."/>
            <person name="Salamov A.A."/>
            <person name="Grigoriev I.V."/>
            <person name="Spatafora J.W."/>
            <person name="Berbee M.L."/>
        </authorList>
    </citation>
    <scope>NUCLEOTIDE SEQUENCE [LARGE SCALE GENOMIC DNA]</scope>
    <source>
        <strain evidence="4 5">NRRL 28638</strain>
    </source>
</reference>
<dbReference type="FunFam" id="2.40.10.10:FF:000068">
    <property type="entry name" value="transmembrane protease serine 2"/>
    <property type="match status" value="1"/>
</dbReference>
<comment type="similarity">
    <text evidence="1">Belongs to the peptidase S1 family.</text>
</comment>
<keyword evidence="4" id="KW-0378">Hydrolase</keyword>
<dbReference type="PROSITE" id="PS50240">
    <property type="entry name" value="TRYPSIN_DOM"/>
    <property type="match status" value="1"/>
</dbReference>
<dbReference type="PROSITE" id="PS00134">
    <property type="entry name" value="TRYPSIN_HIS"/>
    <property type="match status" value="1"/>
</dbReference>
<dbReference type="InterPro" id="IPR018114">
    <property type="entry name" value="TRYPSIN_HIS"/>
</dbReference>
<feature type="domain" description="Peptidase S1" evidence="3">
    <location>
        <begin position="1"/>
        <end position="236"/>
    </location>
</feature>
<keyword evidence="2" id="KW-1015">Disulfide bond</keyword>
<dbReference type="GO" id="GO:0006508">
    <property type="term" value="P:proteolysis"/>
    <property type="evidence" value="ECO:0007669"/>
    <property type="project" value="UniProtKB-KW"/>
</dbReference>
<proteinExistence type="inferred from homology"/>
<dbReference type="SMART" id="SM00020">
    <property type="entry name" value="Tryp_SPc"/>
    <property type="match status" value="1"/>
</dbReference>
<dbReference type="AlphaFoldDB" id="A0A137P0L3"/>
<evidence type="ECO:0000313" key="5">
    <source>
        <dbReference type="Proteomes" id="UP000070444"/>
    </source>
</evidence>